<accession>A0A6A3UXY5</accession>
<feature type="compositionally biased region" description="Basic and acidic residues" evidence="1">
    <location>
        <begin position="367"/>
        <end position="382"/>
    </location>
</feature>
<evidence type="ECO:0000256" key="1">
    <source>
        <dbReference type="SAM" id="MobiDB-lite"/>
    </source>
</evidence>
<dbReference type="InterPro" id="IPR057537">
    <property type="entry name" value="C2_C2CD3_N"/>
</dbReference>
<evidence type="ECO:0000313" key="4">
    <source>
        <dbReference type="Proteomes" id="UP000440732"/>
    </source>
</evidence>
<dbReference type="PROSITE" id="PS50096">
    <property type="entry name" value="IQ"/>
    <property type="match status" value="1"/>
</dbReference>
<comment type="caution">
    <text evidence="3">The sequence shown here is derived from an EMBL/GenBank/DDBJ whole genome shotgun (WGS) entry which is preliminary data.</text>
</comment>
<proteinExistence type="predicted"/>
<feature type="domain" description="C2CD3 N-terminal C2" evidence="2">
    <location>
        <begin position="25"/>
        <end position="185"/>
    </location>
</feature>
<evidence type="ECO:0000259" key="2">
    <source>
        <dbReference type="Pfam" id="PF25339"/>
    </source>
</evidence>
<feature type="region of interest" description="Disordered" evidence="1">
    <location>
        <begin position="299"/>
        <end position="406"/>
    </location>
</feature>
<dbReference type="Pfam" id="PF25339">
    <property type="entry name" value="C2_C2CD3_N"/>
    <property type="match status" value="1"/>
</dbReference>
<feature type="region of interest" description="Disordered" evidence="1">
    <location>
        <begin position="1244"/>
        <end position="1346"/>
    </location>
</feature>
<dbReference type="GO" id="GO:0061511">
    <property type="term" value="P:centriole elongation"/>
    <property type="evidence" value="ECO:0007669"/>
    <property type="project" value="TreeGrafter"/>
</dbReference>
<protein>
    <recommendedName>
        <fullName evidence="2">C2CD3 N-terminal C2 domain-containing protein</fullName>
    </recommendedName>
</protein>
<gene>
    <name evidence="3" type="ORF">PF006_g774</name>
</gene>
<feature type="compositionally biased region" description="Polar residues" evidence="1">
    <location>
        <begin position="1331"/>
        <end position="1345"/>
    </location>
</feature>
<feature type="region of interest" description="Disordered" evidence="1">
    <location>
        <begin position="1145"/>
        <end position="1178"/>
    </location>
</feature>
<feature type="compositionally biased region" description="Acidic residues" evidence="1">
    <location>
        <begin position="1288"/>
        <end position="1303"/>
    </location>
</feature>
<feature type="compositionally biased region" description="Acidic residues" evidence="1">
    <location>
        <begin position="1571"/>
        <end position="1586"/>
    </location>
</feature>
<feature type="compositionally biased region" description="Polar residues" evidence="1">
    <location>
        <begin position="1148"/>
        <end position="1171"/>
    </location>
</feature>
<dbReference type="GO" id="GO:0071539">
    <property type="term" value="P:protein localization to centrosome"/>
    <property type="evidence" value="ECO:0007669"/>
    <property type="project" value="TreeGrafter"/>
</dbReference>
<reference evidence="3 4" key="1">
    <citation type="submission" date="2018-08" db="EMBL/GenBank/DDBJ databases">
        <title>Genomic investigation of the strawberry pathogen Phytophthora fragariae indicates pathogenicity is determined by transcriptional variation in three key races.</title>
        <authorList>
            <person name="Adams T.M."/>
            <person name="Armitage A.D."/>
            <person name="Sobczyk M.K."/>
            <person name="Bates H.J."/>
            <person name="Dunwell J.M."/>
            <person name="Nellist C.F."/>
            <person name="Harrison R.J."/>
        </authorList>
    </citation>
    <scope>NUCLEOTIDE SEQUENCE [LARGE SCALE GENOMIC DNA]</scope>
    <source>
        <strain evidence="3 4">NOV-5</strain>
    </source>
</reference>
<feature type="region of interest" description="Disordered" evidence="1">
    <location>
        <begin position="1563"/>
        <end position="1586"/>
    </location>
</feature>
<dbReference type="EMBL" id="QXGA01000017">
    <property type="protein sequence ID" value="KAE9155262.1"/>
    <property type="molecule type" value="Genomic_DNA"/>
</dbReference>
<feature type="compositionally biased region" description="Acidic residues" evidence="1">
    <location>
        <begin position="1264"/>
        <end position="1273"/>
    </location>
</feature>
<dbReference type="GO" id="GO:0005814">
    <property type="term" value="C:centriole"/>
    <property type="evidence" value="ECO:0007669"/>
    <property type="project" value="TreeGrafter"/>
</dbReference>
<organism evidence="3 4">
    <name type="scientific">Phytophthora fragariae</name>
    <dbReference type="NCBI Taxonomy" id="53985"/>
    <lineage>
        <taxon>Eukaryota</taxon>
        <taxon>Sar</taxon>
        <taxon>Stramenopiles</taxon>
        <taxon>Oomycota</taxon>
        <taxon>Peronosporomycetes</taxon>
        <taxon>Peronosporales</taxon>
        <taxon>Peronosporaceae</taxon>
        <taxon>Phytophthora</taxon>
    </lineage>
</organism>
<dbReference type="PANTHER" id="PTHR21254">
    <property type="entry name" value="C2 DOMAIN-CONTAINING PROTEIN 3"/>
    <property type="match status" value="1"/>
</dbReference>
<dbReference type="GO" id="GO:0034451">
    <property type="term" value="C:centriolar satellite"/>
    <property type="evidence" value="ECO:0007669"/>
    <property type="project" value="TreeGrafter"/>
</dbReference>
<feature type="compositionally biased region" description="Polar residues" evidence="1">
    <location>
        <begin position="383"/>
        <end position="402"/>
    </location>
</feature>
<sequence length="1586" mass="175060">MRSSAPAEMSLSRRFLSLPQELPGASLPPQVAGQRCGTVTLCVPHILSSAVSSRPLPRVALVRVRWWGEQAPDSLFRPSLLSADGGGSSHRATAMKYPVNVQPAQLVEYFEDMRHLTLDVIDRDARKKVGECRLSLELERDNAVMTAEEKLVALRRDNALCEIKPTGAHEQDEVLGYLAVSFDVQWTDETKWRSREQEESEQVEEADRRVISVLDEKEEEVVVKKENREESGRSDDFQRIQKLLAKGKTLQQSMERAVREKENGEGGEVDVGIGEEGGGYFNAVHELASYSDFTSITGELDEHQPRSPASKSHIRPAPSVARENKGATQVNNGIDLGFLKHSENGSSGEANDGEVDSFDLSSISSSRSEENLRPKYQGDRSFGKSNPQSSPAITHSQVQHQVRGNDYPSKFAGSELFQFGVMIDDVSNVKPFAAIDRLPPSNCDQTKSIVSNGGNVDSNVISQEAASISLHYSVPSVFTRMSQPSIKFERTVRRKLRSSRWPGSTPSLSADFMGSIHVFQSVFAYDASEYFSDGYLIVEAWLQYTNAESTLLGLSKLPLRDFAEFFRSDEVDLLGYRKQILPIASVDGKFAIENPFTGHVAGYLHVRVSMGTAEQLLVWATTIKAIVRLQSVVRGALYRKQPDRPRYDLMNQNSRNPVTDATDARVVALSTEDSRSDSQSTAPTIAETTRMIAPHEKCTSIDMGEQRAQNYLDDPDAGKGTHDSDHRIGLRKIRFDVRECWRSSIQQKGQLELTGTTDMAGGQKGMGLQFALCTCSKLHEIGHAEVPLAAVLFRPQGVKGMFPIRVGTDPSGSRIGVHCFVDHFPHSPRRDISEPKLKLVTQPLMSPTSPDEALHAEHSSSDAYLIKNSCEVCIEEGRNMDAVDANVEYPGFYATFRVTYDEWNYRAVFSVGDNRWRSLSLEVSVWQCVSNQRDRLDGFGSLGAGEQFDNPKGALLVGKLRVDLSLFAHGWRDINGWYHVLDDQLQRRGQIKVHITNLSVADTMRTAASINSISDDFPNASKYLQLPHEVHDGECGLFDEDGAESHSSSDKYTQAIYQNPEALRTQQKNLKVSGQTPLQTPGKVNDFAIVTYDSMQMYGDVERFLSLSHSAERKASLASQGAEPGVDQLNREKVSSDSEGAVDVLSTPVHNSNTDCEFHQEGSTMSANDIRSNSDDSDGGSLAINTEFFKPITLASFGIEEMELSPFGVDEEMSPDKFAAPSTTAILPQTYVGCEAMQTASNSITDEGECQIEEERSSQKGGVEVEEDSDDEECQFKEEASSQNGGVEVDEESGDEDSGDEELRDVWKNDVVDATVDSPDSLYDKRADGVSSANASSGYPEQQTPDCIENSKNDHESTLPTMQNEKLELVYEMLREMRDSYFGKLLTKPSVAPGAVICGASDMQPVYDKSSFVSHEGNVGDKRCSCPCPTASTVPISPKARELIFDESIARDMPSSIGLEQQAFVHSSKRISPPQLPAVGLHNSSIPSALRSSLRSTDGVNQFQVSAGIRRLSSSDIPESKARYSRQAVEKDGHSSVHSLFAHDSETERIARIMQGSMNYWMKDDSSSSCDDGEIDEEETDDDCYF</sequence>
<dbReference type="Proteomes" id="UP000440732">
    <property type="component" value="Unassembled WGS sequence"/>
</dbReference>
<dbReference type="GO" id="GO:0060271">
    <property type="term" value="P:cilium assembly"/>
    <property type="evidence" value="ECO:0007669"/>
    <property type="project" value="TreeGrafter"/>
</dbReference>
<dbReference type="PANTHER" id="PTHR21254:SF1">
    <property type="entry name" value="C2 DOMAIN-CONTAINING PROTEIN 3"/>
    <property type="match status" value="1"/>
</dbReference>
<evidence type="ECO:0000313" key="3">
    <source>
        <dbReference type="EMBL" id="KAE9155262.1"/>
    </source>
</evidence>
<name>A0A6A3UXY5_9STRA</name>